<dbReference type="AlphaFoldDB" id="C1D0S2"/>
<evidence type="ECO:0000256" key="1">
    <source>
        <dbReference type="SAM" id="MobiDB-lite"/>
    </source>
</evidence>
<evidence type="ECO:0000313" key="2">
    <source>
        <dbReference type="EMBL" id="ACO45446.1"/>
    </source>
</evidence>
<reference evidence="2 3" key="1">
    <citation type="journal article" date="2009" name="PLoS Genet.">
        <title>Alliance of proteomics and genomics to unravel the specificities of Sahara bacterium Deinococcus deserti.</title>
        <authorList>
            <person name="de Groot A."/>
            <person name="Dulermo R."/>
            <person name="Ortet P."/>
            <person name="Blanchard L."/>
            <person name="Guerin P."/>
            <person name="Fernandez B."/>
            <person name="Vacherie B."/>
            <person name="Dossat C."/>
            <person name="Jolivet E."/>
            <person name="Siguier P."/>
            <person name="Chandler M."/>
            <person name="Barakat M."/>
            <person name="Dedieu A."/>
            <person name="Barbe V."/>
            <person name="Heulin T."/>
            <person name="Sommer S."/>
            <person name="Achouak W."/>
            <person name="Armengaud J."/>
        </authorList>
    </citation>
    <scope>NUCLEOTIDE SEQUENCE [LARGE SCALE GENOMIC DNA]</scope>
    <source>
        <strain evidence="3">DSM 17065 / CIP 109153 / LMG 22923 / VCD115</strain>
    </source>
</reference>
<feature type="region of interest" description="Disordered" evidence="1">
    <location>
        <begin position="134"/>
        <end position="153"/>
    </location>
</feature>
<sequence length="153" mass="17213">MSLRRHIKSGRLGQGVPIRASWIGKSHCISATGIDLKANRCTAARRRLTDEAHKASPSADQTRLSCRRTDRCLMRPGVNLPGREEANRTLYAGDGFGFHKVMLYWRDNMRHSIQWFVASAFPQPQRLMVSGPKRLASKNKKAPDHYGRGCTPV</sequence>
<name>C1D0S2_DEIDV</name>
<dbReference type="KEGG" id="ddr:Deide_06041"/>
<dbReference type="EMBL" id="CP001114">
    <property type="protein sequence ID" value="ACO45446.1"/>
    <property type="molecule type" value="Genomic_DNA"/>
</dbReference>
<evidence type="ECO:0000313" key="3">
    <source>
        <dbReference type="Proteomes" id="UP000002208"/>
    </source>
</evidence>
<dbReference type="HOGENOM" id="CLU_1710251_0_0_0"/>
<dbReference type="InterPro" id="IPR018715">
    <property type="entry name" value="DUF2239"/>
</dbReference>
<proteinExistence type="predicted"/>
<dbReference type="Pfam" id="PF09998">
    <property type="entry name" value="DUF2239"/>
    <property type="match status" value="1"/>
</dbReference>
<dbReference type="Proteomes" id="UP000002208">
    <property type="component" value="Chromosome"/>
</dbReference>
<keyword evidence="3" id="KW-1185">Reference proteome</keyword>
<organism evidence="2 3">
    <name type="scientific">Deinococcus deserti (strain DSM 17065 / CIP 109153 / LMG 22923 / VCD115)</name>
    <dbReference type="NCBI Taxonomy" id="546414"/>
    <lineage>
        <taxon>Bacteria</taxon>
        <taxon>Thermotogati</taxon>
        <taxon>Deinococcota</taxon>
        <taxon>Deinococci</taxon>
        <taxon>Deinococcales</taxon>
        <taxon>Deinococcaceae</taxon>
        <taxon>Deinococcus</taxon>
    </lineage>
</organism>
<protein>
    <submittedName>
        <fullName evidence="2">Uncharacterized protein</fullName>
    </submittedName>
</protein>
<accession>C1D0S2</accession>
<dbReference type="PaxDb" id="546414-Deide_06041"/>
<gene>
    <name evidence="2" type="ordered locus">Deide_06041</name>
</gene>